<dbReference type="AlphaFoldDB" id="A0A653D0G5"/>
<dbReference type="EMBL" id="CAACVG010009368">
    <property type="protein sequence ID" value="VEN53028.1"/>
    <property type="molecule type" value="Genomic_DNA"/>
</dbReference>
<organism evidence="2 3">
    <name type="scientific">Callosobruchus maculatus</name>
    <name type="common">Southern cowpea weevil</name>
    <name type="synonym">Pulse bruchid</name>
    <dbReference type="NCBI Taxonomy" id="64391"/>
    <lineage>
        <taxon>Eukaryota</taxon>
        <taxon>Metazoa</taxon>
        <taxon>Ecdysozoa</taxon>
        <taxon>Arthropoda</taxon>
        <taxon>Hexapoda</taxon>
        <taxon>Insecta</taxon>
        <taxon>Pterygota</taxon>
        <taxon>Neoptera</taxon>
        <taxon>Endopterygota</taxon>
        <taxon>Coleoptera</taxon>
        <taxon>Polyphaga</taxon>
        <taxon>Cucujiformia</taxon>
        <taxon>Chrysomeloidea</taxon>
        <taxon>Chrysomelidae</taxon>
        <taxon>Bruchinae</taxon>
        <taxon>Bruchini</taxon>
        <taxon>Callosobruchus</taxon>
    </lineage>
</organism>
<reference evidence="2 3" key="1">
    <citation type="submission" date="2019-01" db="EMBL/GenBank/DDBJ databases">
        <authorList>
            <person name="Sayadi A."/>
        </authorList>
    </citation>
    <scope>NUCLEOTIDE SEQUENCE [LARGE SCALE GENOMIC DNA]</scope>
</reference>
<evidence type="ECO:0000313" key="2">
    <source>
        <dbReference type="EMBL" id="VEN53028.1"/>
    </source>
</evidence>
<dbReference type="OrthoDB" id="8194217at2759"/>
<dbReference type="Proteomes" id="UP000410492">
    <property type="component" value="Unassembled WGS sequence"/>
</dbReference>
<feature type="region of interest" description="Disordered" evidence="1">
    <location>
        <begin position="1"/>
        <end position="42"/>
    </location>
</feature>
<proteinExistence type="predicted"/>
<feature type="compositionally biased region" description="Pro residues" evidence="1">
    <location>
        <begin position="16"/>
        <end position="26"/>
    </location>
</feature>
<protein>
    <submittedName>
        <fullName evidence="2">Uncharacterized protein</fullName>
    </submittedName>
</protein>
<evidence type="ECO:0000256" key="1">
    <source>
        <dbReference type="SAM" id="MobiDB-lite"/>
    </source>
</evidence>
<gene>
    <name evidence="2" type="ORF">CALMAC_LOCUS12973</name>
</gene>
<sequence length="108" mass="12505">MCLRSAKTPPVEAGPLPSPRRGPPRSPWRRQQRELPKPRLSRRIVPSARVNLNNYWPKFEEMSLQGSVLATYDMSTSNEMLRSTLYSTFHDNEINENLVNELMELGKH</sequence>
<keyword evidence="3" id="KW-1185">Reference proteome</keyword>
<accession>A0A653D0G5</accession>
<name>A0A653D0G5_CALMS</name>
<evidence type="ECO:0000313" key="3">
    <source>
        <dbReference type="Proteomes" id="UP000410492"/>
    </source>
</evidence>